<organism evidence="14 15">
    <name type="scientific">Flavobacterium cerinum</name>
    <dbReference type="NCBI Taxonomy" id="2502784"/>
    <lineage>
        <taxon>Bacteria</taxon>
        <taxon>Pseudomonadati</taxon>
        <taxon>Bacteroidota</taxon>
        <taxon>Flavobacteriia</taxon>
        <taxon>Flavobacteriales</taxon>
        <taxon>Flavobacteriaceae</taxon>
        <taxon>Flavobacterium</taxon>
    </lineage>
</organism>
<evidence type="ECO:0000313" key="15">
    <source>
        <dbReference type="Proteomes" id="UP000287527"/>
    </source>
</evidence>
<keyword evidence="9 13" id="KW-0418">Kinase</keyword>
<comment type="function">
    <text evidence="1 13">Transfers the gamma-phosphate of ATP to the 4'-position of a tetraacyldisaccharide 1-phosphate intermediate (termed DS-1-P) to form tetraacyldisaccharide 1,4'-bis-phosphate (lipid IVA).</text>
</comment>
<dbReference type="GO" id="GO:0005524">
    <property type="term" value="F:ATP binding"/>
    <property type="evidence" value="ECO:0007669"/>
    <property type="project" value="UniProtKB-UniRule"/>
</dbReference>
<keyword evidence="8 13" id="KW-0547">Nucleotide-binding</keyword>
<dbReference type="Proteomes" id="UP000287527">
    <property type="component" value="Unassembled WGS sequence"/>
</dbReference>
<dbReference type="GO" id="GO:0009245">
    <property type="term" value="P:lipid A biosynthetic process"/>
    <property type="evidence" value="ECO:0007669"/>
    <property type="project" value="UniProtKB-UniRule"/>
</dbReference>
<keyword evidence="6 13" id="KW-0441">Lipid A biosynthesis</keyword>
<accession>A0A3S3QTL3</accession>
<proteinExistence type="inferred from homology"/>
<dbReference type="OrthoDB" id="9766423at2"/>
<dbReference type="GO" id="GO:0009244">
    <property type="term" value="P:lipopolysaccharide core region biosynthetic process"/>
    <property type="evidence" value="ECO:0007669"/>
    <property type="project" value="TreeGrafter"/>
</dbReference>
<evidence type="ECO:0000256" key="5">
    <source>
        <dbReference type="ARBA" id="ARBA00022516"/>
    </source>
</evidence>
<dbReference type="GO" id="GO:0005886">
    <property type="term" value="C:plasma membrane"/>
    <property type="evidence" value="ECO:0007669"/>
    <property type="project" value="TreeGrafter"/>
</dbReference>
<evidence type="ECO:0000256" key="6">
    <source>
        <dbReference type="ARBA" id="ARBA00022556"/>
    </source>
</evidence>
<protein>
    <recommendedName>
        <fullName evidence="4 13">Tetraacyldisaccharide 4'-kinase</fullName>
        <ecNumber evidence="3 13">2.7.1.130</ecNumber>
    </recommendedName>
    <alternativeName>
        <fullName evidence="12 13">Lipid A 4'-kinase</fullName>
    </alternativeName>
</protein>
<dbReference type="SUPFAM" id="SSF52540">
    <property type="entry name" value="P-loop containing nucleoside triphosphate hydrolases"/>
    <property type="match status" value="1"/>
</dbReference>
<evidence type="ECO:0000256" key="13">
    <source>
        <dbReference type="HAMAP-Rule" id="MF_00409"/>
    </source>
</evidence>
<dbReference type="AlphaFoldDB" id="A0A3S3QTL3"/>
<dbReference type="NCBIfam" id="TIGR00682">
    <property type="entry name" value="lpxK"/>
    <property type="match status" value="1"/>
</dbReference>
<comment type="similarity">
    <text evidence="13">Belongs to the LpxK family.</text>
</comment>
<evidence type="ECO:0000313" key="14">
    <source>
        <dbReference type="EMBL" id="RWX02472.1"/>
    </source>
</evidence>
<dbReference type="EC" id="2.7.1.130" evidence="3 13"/>
<dbReference type="PANTHER" id="PTHR42724">
    <property type="entry name" value="TETRAACYLDISACCHARIDE 4'-KINASE"/>
    <property type="match status" value="1"/>
</dbReference>
<reference evidence="14 15" key="1">
    <citation type="submission" date="2019-01" db="EMBL/GenBank/DDBJ databases">
        <title>Flavobacterium sp. nov.,isolated from freshwater.</title>
        <authorList>
            <person name="Zhang R."/>
            <person name="Du Z.-J."/>
        </authorList>
    </citation>
    <scope>NUCLEOTIDE SEQUENCE [LARGE SCALE GENOMIC DNA]</scope>
    <source>
        <strain evidence="14 15">1E403</strain>
    </source>
</reference>
<keyword evidence="15" id="KW-1185">Reference proteome</keyword>
<evidence type="ECO:0000256" key="12">
    <source>
        <dbReference type="ARBA" id="ARBA00029757"/>
    </source>
</evidence>
<evidence type="ECO:0000256" key="3">
    <source>
        <dbReference type="ARBA" id="ARBA00012071"/>
    </source>
</evidence>
<evidence type="ECO:0000256" key="2">
    <source>
        <dbReference type="ARBA" id="ARBA00004870"/>
    </source>
</evidence>
<comment type="caution">
    <text evidence="14">The sequence shown here is derived from an EMBL/GenBank/DDBJ whole genome shotgun (WGS) entry which is preliminary data.</text>
</comment>
<sequence length="341" mass="38760">MKFLRKILFPFSAIYWLITAMRNFFYDKGWFASFTFPVPVIAIGNLSTGGTGKTPQTEYLIRLLSNTYRVATLSRGYKRKSKGFVLGSMDSSADVLGDEPFQFYQKFPNIRVAVDADRKNGIEQLLELSPQPQVVLLDDAYQHRRVKAGLYILLTSYGDIYADDFILPAGNLRESRSGADRAAIVIVTKCLPGLSKSEQDVIKNKLRLSSSQKVYFTCIEYDDAVFSEVGQLKIDDIKGRQKVIVAGIAKPKPFFDYLKESGDIALAYPDHHDFTEKELTDIKEQSNNKIIITTEKDYMRLRGKLPKDKLFYLPIKSRFLANNDDFDKTILEYVGQSTGNR</sequence>
<evidence type="ECO:0000256" key="1">
    <source>
        <dbReference type="ARBA" id="ARBA00002274"/>
    </source>
</evidence>
<evidence type="ECO:0000256" key="11">
    <source>
        <dbReference type="ARBA" id="ARBA00023098"/>
    </source>
</evidence>
<keyword evidence="11 13" id="KW-0443">Lipid metabolism</keyword>
<evidence type="ECO:0000256" key="7">
    <source>
        <dbReference type="ARBA" id="ARBA00022679"/>
    </source>
</evidence>
<dbReference type="GO" id="GO:0009029">
    <property type="term" value="F:lipid-A 4'-kinase activity"/>
    <property type="evidence" value="ECO:0007669"/>
    <property type="project" value="UniProtKB-UniRule"/>
</dbReference>
<keyword evidence="10 13" id="KW-0067">ATP-binding</keyword>
<keyword evidence="7 13" id="KW-0808">Transferase</keyword>
<dbReference type="EMBL" id="SBII01000002">
    <property type="protein sequence ID" value="RWX02472.1"/>
    <property type="molecule type" value="Genomic_DNA"/>
</dbReference>
<dbReference type="PANTHER" id="PTHR42724:SF1">
    <property type="entry name" value="TETRAACYLDISACCHARIDE 4'-KINASE, MITOCHONDRIAL-RELATED"/>
    <property type="match status" value="1"/>
</dbReference>
<keyword evidence="5 13" id="KW-0444">Lipid biosynthesis</keyword>
<dbReference type="UniPathway" id="UPA00359">
    <property type="reaction ID" value="UER00482"/>
</dbReference>
<name>A0A3S3QTL3_9FLAO</name>
<evidence type="ECO:0000256" key="10">
    <source>
        <dbReference type="ARBA" id="ARBA00022840"/>
    </source>
</evidence>
<dbReference type="RefSeq" id="WP_128388744.1">
    <property type="nucleotide sequence ID" value="NZ_SBII01000002.1"/>
</dbReference>
<gene>
    <name evidence="13 14" type="primary">lpxK</name>
    <name evidence="14" type="ORF">EPI11_04435</name>
</gene>
<comment type="catalytic activity">
    <reaction evidence="13">
        <text>a lipid A disaccharide + ATP = a lipid IVA + ADP + H(+)</text>
        <dbReference type="Rhea" id="RHEA:67840"/>
        <dbReference type="ChEBI" id="CHEBI:15378"/>
        <dbReference type="ChEBI" id="CHEBI:30616"/>
        <dbReference type="ChEBI" id="CHEBI:176343"/>
        <dbReference type="ChEBI" id="CHEBI:176425"/>
        <dbReference type="ChEBI" id="CHEBI:456216"/>
        <dbReference type="EC" id="2.7.1.130"/>
    </reaction>
</comment>
<evidence type="ECO:0000256" key="8">
    <source>
        <dbReference type="ARBA" id="ARBA00022741"/>
    </source>
</evidence>
<evidence type="ECO:0000256" key="9">
    <source>
        <dbReference type="ARBA" id="ARBA00022777"/>
    </source>
</evidence>
<comment type="pathway">
    <text evidence="2 13">Glycolipid biosynthesis; lipid IV(A) biosynthesis; lipid IV(A) from (3R)-3-hydroxytetradecanoyl-[acyl-carrier-protein] and UDP-N-acetyl-alpha-D-glucosamine: step 6/6.</text>
</comment>
<feature type="binding site" evidence="13">
    <location>
        <begin position="47"/>
        <end position="54"/>
    </location>
    <ligand>
        <name>ATP</name>
        <dbReference type="ChEBI" id="CHEBI:30616"/>
    </ligand>
</feature>
<dbReference type="Pfam" id="PF02606">
    <property type="entry name" value="LpxK"/>
    <property type="match status" value="1"/>
</dbReference>
<dbReference type="InterPro" id="IPR027417">
    <property type="entry name" value="P-loop_NTPase"/>
</dbReference>
<dbReference type="InterPro" id="IPR003758">
    <property type="entry name" value="LpxK"/>
</dbReference>
<dbReference type="HAMAP" id="MF_00409">
    <property type="entry name" value="LpxK"/>
    <property type="match status" value="1"/>
</dbReference>
<evidence type="ECO:0000256" key="4">
    <source>
        <dbReference type="ARBA" id="ARBA00016436"/>
    </source>
</evidence>